<evidence type="ECO:0000256" key="3">
    <source>
        <dbReference type="SAM" id="MobiDB-lite"/>
    </source>
</evidence>
<dbReference type="AlphaFoldDB" id="A0A2K1J8A1"/>
<name>A0A2K1J8A1_PHYPA</name>
<evidence type="ECO:0000256" key="1">
    <source>
        <dbReference type="ARBA" id="ARBA00004496"/>
    </source>
</evidence>
<dbReference type="PROSITE" id="PS50020">
    <property type="entry name" value="WW_DOMAIN_2"/>
    <property type="match status" value="1"/>
</dbReference>
<dbReference type="InterPro" id="IPR056440">
    <property type="entry name" value="Zn-ribbon_GIR1"/>
</dbReference>
<evidence type="ECO:0000259" key="4">
    <source>
        <dbReference type="PROSITE" id="PS50020"/>
    </source>
</evidence>
<proteinExistence type="predicted"/>
<feature type="region of interest" description="Disordered" evidence="3">
    <location>
        <begin position="384"/>
        <end position="416"/>
    </location>
</feature>
<dbReference type="EnsemblPlants" id="Pp3c16_12300V3.2">
    <property type="protein sequence ID" value="Pp3c16_12300V3.2"/>
    <property type="gene ID" value="Pp3c16_12300"/>
</dbReference>
<dbReference type="GO" id="GO:0005737">
    <property type="term" value="C:cytoplasm"/>
    <property type="evidence" value="ECO:0007669"/>
    <property type="project" value="UniProtKB-SubCell"/>
</dbReference>
<sequence length="416" mass="44497">MAVAMEVAWRGAELGNSPVVLEMSKKRTWGADTEKLMQLMMGQFGSSSSPAVGGGDVKQEVDVTLDLLGTAAGSSPASGTELDCHSSAEFLELDPDQPLPSGWEKCLDLKTGELYFLNKSTGVRTSEDPRKVQQTVIVMMTPAAADVVPAASPLAHEFLGSKRSETLREESLRTSTSSTSSGGASPRESRPVGQQLLSFSTGKQLWNLQLDDRSILSLNKTGSPGAQPLALPNSSDEEESNLELNLNLAAGGNSPRSQQRTQQQSVCTMEMVEMALKRTEKAMGKRVMRTTTGFGSKHSGSSSFSSLTSSRSESWSHSSPSTSSSSSTSSRSGHQSASHHDDSQVLRSPIPGVCEVESQKSETLVMGGCTRCLMYVMLNKSDPKCPRCESEVPLDFSSPSSSSKRQRVETPTIQTS</sequence>
<reference evidence="5 7" key="2">
    <citation type="journal article" date="2018" name="Plant J.">
        <title>The Physcomitrella patens chromosome-scale assembly reveals moss genome structure and evolution.</title>
        <authorList>
            <person name="Lang D."/>
            <person name="Ullrich K.K."/>
            <person name="Murat F."/>
            <person name="Fuchs J."/>
            <person name="Jenkins J."/>
            <person name="Haas F.B."/>
            <person name="Piednoel M."/>
            <person name="Gundlach H."/>
            <person name="Van Bel M."/>
            <person name="Meyberg R."/>
            <person name="Vives C."/>
            <person name="Morata J."/>
            <person name="Symeonidi A."/>
            <person name="Hiss M."/>
            <person name="Muchero W."/>
            <person name="Kamisugi Y."/>
            <person name="Saleh O."/>
            <person name="Blanc G."/>
            <person name="Decker E.L."/>
            <person name="van Gessel N."/>
            <person name="Grimwood J."/>
            <person name="Hayes R.D."/>
            <person name="Graham S.W."/>
            <person name="Gunter L.E."/>
            <person name="McDaniel S.F."/>
            <person name="Hoernstein S.N.W."/>
            <person name="Larsson A."/>
            <person name="Li F.W."/>
            <person name="Perroud P.F."/>
            <person name="Phillips J."/>
            <person name="Ranjan P."/>
            <person name="Rokshar D.S."/>
            <person name="Rothfels C.J."/>
            <person name="Schneider L."/>
            <person name="Shu S."/>
            <person name="Stevenson D.W."/>
            <person name="Thummler F."/>
            <person name="Tillich M."/>
            <person name="Villarreal Aguilar J.C."/>
            <person name="Widiez T."/>
            <person name="Wong G.K."/>
            <person name="Wymore A."/>
            <person name="Zhang Y."/>
            <person name="Zimmer A.D."/>
            <person name="Quatrano R.S."/>
            <person name="Mayer K.F.X."/>
            <person name="Goodstein D."/>
            <person name="Casacuberta J.M."/>
            <person name="Vandepoele K."/>
            <person name="Reski R."/>
            <person name="Cuming A.C."/>
            <person name="Tuskan G.A."/>
            <person name="Maumus F."/>
            <person name="Salse J."/>
            <person name="Schmutz J."/>
            <person name="Rensing S.A."/>
        </authorList>
    </citation>
    <scope>NUCLEOTIDE SEQUENCE [LARGE SCALE GENOMIC DNA]</scope>
    <source>
        <strain evidence="6 7">cv. Gransden 2004</strain>
    </source>
</reference>
<dbReference type="FunCoup" id="A0A2K1J8A1">
    <property type="interactions" value="572"/>
</dbReference>
<feature type="domain" description="WW" evidence="4">
    <location>
        <begin position="97"/>
        <end position="131"/>
    </location>
</feature>
<dbReference type="Proteomes" id="UP000006727">
    <property type="component" value="Chromosome 16"/>
</dbReference>
<reference evidence="6" key="3">
    <citation type="submission" date="2020-12" db="UniProtKB">
        <authorList>
            <consortium name="EnsemblPlants"/>
        </authorList>
    </citation>
    <scope>IDENTIFICATION</scope>
</reference>
<reference evidence="5 7" key="1">
    <citation type="journal article" date="2008" name="Science">
        <title>The Physcomitrella genome reveals evolutionary insights into the conquest of land by plants.</title>
        <authorList>
            <person name="Rensing S."/>
            <person name="Lang D."/>
            <person name="Zimmer A."/>
            <person name="Terry A."/>
            <person name="Salamov A."/>
            <person name="Shapiro H."/>
            <person name="Nishiyama T."/>
            <person name="Perroud P.-F."/>
            <person name="Lindquist E."/>
            <person name="Kamisugi Y."/>
            <person name="Tanahashi T."/>
            <person name="Sakakibara K."/>
            <person name="Fujita T."/>
            <person name="Oishi K."/>
            <person name="Shin-I T."/>
            <person name="Kuroki Y."/>
            <person name="Toyoda A."/>
            <person name="Suzuki Y."/>
            <person name="Hashimoto A."/>
            <person name="Yamaguchi K."/>
            <person name="Sugano A."/>
            <person name="Kohara Y."/>
            <person name="Fujiyama A."/>
            <person name="Anterola A."/>
            <person name="Aoki S."/>
            <person name="Ashton N."/>
            <person name="Barbazuk W.B."/>
            <person name="Barker E."/>
            <person name="Bennetzen J."/>
            <person name="Bezanilla M."/>
            <person name="Blankenship R."/>
            <person name="Cho S.H."/>
            <person name="Dutcher S."/>
            <person name="Estelle M."/>
            <person name="Fawcett J.A."/>
            <person name="Gundlach H."/>
            <person name="Hanada K."/>
            <person name="Heyl A."/>
            <person name="Hicks K.A."/>
            <person name="Hugh J."/>
            <person name="Lohr M."/>
            <person name="Mayer K."/>
            <person name="Melkozernov A."/>
            <person name="Murata T."/>
            <person name="Nelson D."/>
            <person name="Pils B."/>
            <person name="Prigge M."/>
            <person name="Reiss B."/>
            <person name="Renner T."/>
            <person name="Rombauts S."/>
            <person name="Rushton P."/>
            <person name="Sanderfoot A."/>
            <person name="Schween G."/>
            <person name="Shiu S.-H."/>
            <person name="Stueber K."/>
            <person name="Theodoulou F.L."/>
            <person name="Tu H."/>
            <person name="Van de Peer Y."/>
            <person name="Verrier P.J."/>
            <person name="Waters E."/>
            <person name="Wood A."/>
            <person name="Yang L."/>
            <person name="Cove D."/>
            <person name="Cuming A."/>
            <person name="Hasebe M."/>
            <person name="Lucas S."/>
            <person name="Mishler D.B."/>
            <person name="Reski R."/>
            <person name="Grigoriev I."/>
            <person name="Quatrano R.S."/>
            <person name="Boore J.L."/>
        </authorList>
    </citation>
    <scope>NUCLEOTIDE SEQUENCE [LARGE SCALE GENOMIC DNA]</scope>
    <source>
        <strain evidence="6 7">cv. Gransden 2004</strain>
    </source>
</reference>
<evidence type="ECO:0000313" key="6">
    <source>
        <dbReference type="EnsemblPlants" id="Pp3c16_12300V3.1"/>
    </source>
</evidence>
<dbReference type="OrthoDB" id="1929178at2759"/>
<comment type="subcellular location">
    <subcellularLocation>
        <location evidence="1">Cytoplasm</location>
    </subcellularLocation>
</comment>
<dbReference type="SUPFAM" id="SSF51045">
    <property type="entry name" value="WW domain"/>
    <property type="match status" value="1"/>
</dbReference>
<feature type="region of interest" description="Disordered" evidence="3">
    <location>
        <begin position="159"/>
        <end position="192"/>
    </location>
</feature>
<evidence type="ECO:0000256" key="2">
    <source>
        <dbReference type="ARBA" id="ARBA00022490"/>
    </source>
</evidence>
<dbReference type="EMBL" id="ABEU02000016">
    <property type="protein sequence ID" value="PNR37751.1"/>
    <property type="molecule type" value="Genomic_DNA"/>
</dbReference>
<dbReference type="EnsemblPlants" id="Pp3c16_12300V3.1">
    <property type="protein sequence ID" value="Pp3c16_12300V3.1"/>
    <property type="gene ID" value="Pp3c16_12300"/>
</dbReference>
<dbReference type="Gene3D" id="2.20.70.10">
    <property type="match status" value="1"/>
</dbReference>
<dbReference type="GeneID" id="112293795"/>
<keyword evidence="2" id="KW-0963">Cytoplasm</keyword>
<gene>
    <name evidence="6" type="primary">LOC112293795</name>
    <name evidence="5" type="ORF">PHYPA_020860</name>
</gene>
<dbReference type="Gramene" id="Pp3c16_12300V3.2">
    <property type="protein sequence ID" value="Pp3c16_12300V3.2"/>
    <property type="gene ID" value="Pp3c16_12300"/>
</dbReference>
<dbReference type="Pfam" id="PF24747">
    <property type="entry name" value="Zn-ribbon_GIR1"/>
    <property type="match status" value="1"/>
</dbReference>
<dbReference type="CDD" id="cd00201">
    <property type="entry name" value="WW"/>
    <property type="match status" value="1"/>
</dbReference>
<feature type="region of interest" description="Disordered" evidence="3">
    <location>
        <begin position="291"/>
        <end position="347"/>
    </location>
</feature>
<feature type="compositionally biased region" description="Low complexity" evidence="3">
    <location>
        <begin position="173"/>
        <end position="186"/>
    </location>
</feature>
<feature type="compositionally biased region" description="Low complexity" evidence="3">
    <location>
        <begin position="291"/>
        <end position="336"/>
    </location>
</feature>
<dbReference type="InterPro" id="IPR051105">
    <property type="entry name" value="WWC/KIBRA_Hippo_Reg"/>
</dbReference>
<dbReference type="InterPro" id="IPR036020">
    <property type="entry name" value="WW_dom_sf"/>
</dbReference>
<dbReference type="PANTHER" id="PTHR14791">
    <property type="entry name" value="BOMB/KIRA PROTEINS"/>
    <property type="match status" value="1"/>
</dbReference>
<evidence type="ECO:0000313" key="5">
    <source>
        <dbReference type="EMBL" id="PNR37751.1"/>
    </source>
</evidence>
<evidence type="ECO:0000313" key="7">
    <source>
        <dbReference type="Proteomes" id="UP000006727"/>
    </source>
</evidence>
<feature type="compositionally biased region" description="Basic and acidic residues" evidence="3">
    <location>
        <begin position="159"/>
        <end position="172"/>
    </location>
</feature>
<dbReference type="KEGG" id="ppp:112293795"/>
<accession>A0A2K1J8A1</accession>
<protein>
    <recommendedName>
        <fullName evidence="4">WW domain-containing protein</fullName>
    </recommendedName>
</protein>
<dbReference type="Gramene" id="Pp3c16_12300V3.1">
    <property type="protein sequence ID" value="Pp3c16_12300V3.1"/>
    <property type="gene ID" value="Pp3c16_12300"/>
</dbReference>
<keyword evidence="7" id="KW-1185">Reference proteome</keyword>
<dbReference type="PANTHER" id="PTHR14791:SF42">
    <property type="entry name" value="F16L1.2 PROTEIN"/>
    <property type="match status" value="1"/>
</dbReference>
<dbReference type="InterPro" id="IPR001202">
    <property type="entry name" value="WW_dom"/>
</dbReference>
<organism evidence="5">
    <name type="scientific">Physcomitrium patens</name>
    <name type="common">Spreading-leaved earth moss</name>
    <name type="synonym">Physcomitrella patens</name>
    <dbReference type="NCBI Taxonomy" id="3218"/>
    <lineage>
        <taxon>Eukaryota</taxon>
        <taxon>Viridiplantae</taxon>
        <taxon>Streptophyta</taxon>
        <taxon>Embryophyta</taxon>
        <taxon>Bryophyta</taxon>
        <taxon>Bryophytina</taxon>
        <taxon>Bryopsida</taxon>
        <taxon>Funariidae</taxon>
        <taxon>Funariales</taxon>
        <taxon>Funariaceae</taxon>
        <taxon>Physcomitrium</taxon>
    </lineage>
</organism>
<dbReference type="PaxDb" id="3218-PP1S15_300V6.1"/>
<feature type="region of interest" description="Disordered" evidence="3">
    <location>
        <begin position="219"/>
        <end position="241"/>
    </location>
</feature>
<dbReference type="RefSeq" id="XP_024399410.1">
    <property type="nucleotide sequence ID" value="XM_024543642.2"/>
</dbReference>
<dbReference type="OMA" id="CKKPRLN"/>